<protein>
    <recommendedName>
        <fullName evidence="3">CobQ/CobB/MinD/ParA nucleotide binding domain-containing protein</fullName>
    </recommendedName>
</protein>
<dbReference type="SUPFAM" id="SSF52540">
    <property type="entry name" value="P-loop containing nucleoside triphosphate hydrolases"/>
    <property type="match status" value="1"/>
</dbReference>
<evidence type="ECO:0000313" key="2">
    <source>
        <dbReference type="Proteomes" id="UP000254343"/>
    </source>
</evidence>
<organism evidence="1 2">
    <name type="scientific">Afipia felis</name>
    <name type="common">Cat scratch disease bacillus</name>
    <dbReference type="NCBI Taxonomy" id="1035"/>
    <lineage>
        <taxon>Bacteria</taxon>
        <taxon>Pseudomonadati</taxon>
        <taxon>Pseudomonadota</taxon>
        <taxon>Alphaproteobacteria</taxon>
        <taxon>Hyphomicrobiales</taxon>
        <taxon>Nitrobacteraceae</taxon>
        <taxon>Afipia</taxon>
    </lineage>
</organism>
<dbReference type="RefSeq" id="WP_002716624.1">
    <property type="nucleotide sequence ID" value="NZ_UFSI01000001.1"/>
</dbReference>
<gene>
    <name evidence="1" type="ORF">NCTC12722_03015</name>
</gene>
<dbReference type="Proteomes" id="UP000254343">
    <property type="component" value="Unassembled WGS sequence"/>
</dbReference>
<proteinExistence type="predicted"/>
<dbReference type="EMBL" id="UIGB01000001">
    <property type="protein sequence ID" value="SUU85798.1"/>
    <property type="molecule type" value="Genomic_DNA"/>
</dbReference>
<dbReference type="InterPro" id="IPR027417">
    <property type="entry name" value="P-loop_NTPase"/>
</dbReference>
<accession>A0A380W9Z7</accession>
<dbReference type="OrthoDB" id="8438645at2"/>
<name>A0A380W9Z7_AFIFE</name>
<sequence>MPRTPVYIVCSPRPDVGKTLISRVLSEFLLLQNGNMLAFDINLREPSLLDYLPRTTETAAINDTQSQMALMDRLIVNDRVSKVVDLGLHAFDDFFRLVDEIGFMKEAIRRGIEPVVLFIPDSTRTSSNAWATLRKTFPVSPLIAIDNEHVLHGEAPKDFAGVRPLHVAALPAFLRSIVQRTNFSFTHYLRTAQDSSSELHQWTRANYTKFRNLEKRLKLQD</sequence>
<reference evidence="1 2" key="1">
    <citation type="submission" date="2018-06" db="EMBL/GenBank/DDBJ databases">
        <authorList>
            <consortium name="Pathogen Informatics"/>
            <person name="Doyle S."/>
        </authorList>
    </citation>
    <scope>NUCLEOTIDE SEQUENCE [LARGE SCALE GENOMIC DNA]</scope>
    <source>
        <strain evidence="1 2">NCTC12722</strain>
    </source>
</reference>
<evidence type="ECO:0008006" key="3">
    <source>
        <dbReference type="Google" id="ProtNLM"/>
    </source>
</evidence>
<evidence type="ECO:0000313" key="1">
    <source>
        <dbReference type="EMBL" id="SUU85798.1"/>
    </source>
</evidence>
<dbReference type="AlphaFoldDB" id="A0A380W9Z7"/>